<organism evidence="12 13">
    <name type="scientific">Parastrongyloides trichosuri</name>
    <name type="common">Possum-specific nematode worm</name>
    <dbReference type="NCBI Taxonomy" id="131310"/>
    <lineage>
        <taxon>Eukaryota</taxon>
        <taxon>Metazoa</taxon>
        <taxon>Ecdysozoa</taxon>
        <taxon>Nematoda</taxon>
        <taxon>Chromadorea</taxon>
        <taxon>Rhabditida</taxon>
        <taxon>Tylenchina</taxon>
        <taxon>Panagrolaimomorpha</taxon>
        <taxon>Strongyloidoidea</taxon>
        <taxon>Strongyloididae</taxon>
        <taxon>Parastrongyloides</taxon>
    </lineage>
</organism>
<dbReference type="CDD" id="cd06457">
    <property type="entry name" value="M3A_MIP"/>
    <property type="match status" value="1"/>
</dbReference>
<evidence type="ECO:0000256" key="6">
    <source>
        <dbReference type="ARBA" id="ARBA00022833"/>
    </source>
</evidence>
<dbReference type="Gene3D" id="1.10.1370.10">
    <property type="entry name" value="Neurolysin, domain 3"/>
    <property type="match status" value="1"/>
</dbReference>
<evidence type="ECO:0000313" key="12">
    <source>
        <dbReference type="Proteomes" id="UP000038045"/>
    </source>
</evidence>
<accession>A0A0N4ZL82</accession>
<comment type="subcellular location">
    <subcellularLocation>
        <location evidence="1">Mitochondrion</location>
    </subcellularLocation>
</comment>
<dbReference type="AlphaFoldDB" id="A0A0N4ZL82"/>
<dbReference type="InterPro" id="IPR024079">
    <property type="entry name" value="MetalloPept_cat_dom_sf"/>
</dbReference>
<evidence type="ECO:0000256" key="2">
    <source>
        <dbReference type="ARBA" id="ARBA00006040"/>
    </source>
</evidence>
<dbReference type="GO" id="GO:0006518">
    <property type="term" value="P:peptide metabolic process"/>
    <property type="evidence" value="ECO:0007669"/>
    <property type="project" value="TreeGrafter"/>
</dbReference>
<keyword evidence="5 10" id="KW-0378">Hydrolase</keyword>
<dbReference type="Proteomes" id="UP000038045">
    <property type="component" value="Unplaced"/>
</dbReference>
<keyword evidence="12" id="KW-1185">Reference proteome</keyword>
<evidence type="ECO:0000259" key="11">
    <source>
        <dbReference type="Pfam" id="PF01432"/>
    </source>
</evidence>
<dbReference type="PANTHER" id="PTHR11804">
    <property type="entry name" value="PROTEASE M3 THIMET OLIGOPEPTIDASE-RELATED"/>
    <property type="match status" value="1"/>
</dbReference>
<protein>
    <submittedName>
        <fullName evidence="13">Peptidase_M3 domain-containing protein</fullName>
    </submittedName>
</protein>
<evidence type="ECO:0000313" key="13">
    <source>
        <dbReference type="WBParaSite" id="PTRK_0000903800.1"/>
    </source>
</evidence>
<evidence type="ECO:0000256" key="3">
    <source>
        <dbReference type="ARBA" id="ARBA00022670"/>
    </source>
</evidence>
<keyword evidence="4 10" id="KW-0479">Metal-binding</keyword>
<dbReference type="GO" id="GO:0006627">
    <property type="term" value="P:protein processing involved in protein targeting to mitochondrion"/>
    <property type="evidence" value="ECO:0007669"/>
    <property type="project" value="TreeGrafter"/>
</dbReference>
<reference evidence="13" key="1">
    <citation type="submission" date="2017-02" db="UniProtKB">
        <authorList>
            <consortium name="WormBaseParasite"/>
        </authorList>
    </citation>
    <scope>IDENTIFICATION</scope>
</reference>
<dbReference type="InterPro" id="IPR024077">
    <property type="entry name" value="Neurolysin/TOP_dom2"/>
</dbReference>
<evidence type="ECO:0000256" key="1">
    <source>
        <dbReference type="ARBA" id="ARBA00004173"/>
    </source>
</evidence>
<dbReference type="SUPFAM" id="SSF55486">
    <property type="entry name" value="Metalloproteases ('zincins'), catalytic domain"/>
    <property type="match status" value="1"/>
</dbReference>
<dbReference type="InterPro" id="IPR033851">
    <property type="entry name" value="M3A_MIP"/>
</dbReference>
<dbReference type="STRING" id="131310.A0A0N4ZL82"/>
<dbReference type="Pfam" id="PF01432">
    <property type="entry name" value="Peptidase_M3"/>
    <property type="match status" value="1"/>
</dbReference>
<evidence type="ECO:0000256" key="10">
    <source>
        <dbReference type="RuleBase" id="RU003435"/>
    </source>
</evidence>
<comment type="cofactor">
    <cofactor evidence="10">
        <name>Zn(2+)</name>
        <dbReference type="ChEBI" id="CHEBI:29105"/>
    </cofactor>
    <text evidence="10">Binds 1 zinc ion.</text>
</comment>
<dbReference type="InterPro" id="IPR001567">
    <property type="entry name" value="Pept_M3A_M3B_dom"/>
</dbReference>
<dbReference type="GO" id="GO:0004222">
    <property type="term" value="F:metalloendopeptidase activity"/>
    <property type="evidence" value="ECO:0007669"/>
    <property type="project" value="InterPro"/>
</dbReference>
<keyword evidence="6 10" id="KW-0862">Zinc</keyword>
<proteinExistence type="inferred from homology"/>
<sequence>MLKLRNLISINRRLSSGLFGVPQLTSPSGFKEFSKIAIDKSSDLVNQIVTKNPHNKNRTYVALFDDISNEICKVADLAECVRLTHADNDFAVAAQETMRDFTEIVESLNTNSNLYNSLKESLVEEKDKLDEIDVRTLKMFLEDFEQSGIHLSDEKKAHFVNLSNQIFHYGAEFTSGIESIVPLSMTERLKYGMKDVSTPCSFSHDQKMRKFVYNKFHSFSKCQEENLRNLIYSRHQLAQLTGYENFSERAQRGSILKNYKSVKTFLTELIETLKPLVRKDLELLKNVFESDLSYQQGSKIGEWDLHYLISRHKKKQFGKYNHNSISIVEGIKGFELLTKNLYNVTFDISTPKQGESCAGNVIKLDVKDDEKYLGSIYIDAENRNTKMIGDCHFTIRCGKLLEDGTYQTPIISLTFSFFNGNIKSFDDIKLNYHELQNFFHEMGHAMHSMLGRTRYQHTAGTRCQTDMAEIPSNVMEFFINDPRILKNIYNDIGGKFMSKNDFDIMLSSNKAFSSLDLLQQSVYSLFDLEIHSTRCEDIINGNMTSSDLLNELWYGSLPELERDGSSAWQHRFSHLIPYGAKYYSYLIAKASASLIWNNSFVKNPYSKDYGKRWALVQSHGGQLPSDKLLEIYLGYSPTSIQLADAIQRDL</sequence>
<dbReference type="InterPro" id="IPR045090">
    <property type="entry name" value="Pept_M3A_M3B"/>
</dbReference>
<dbReference type="GO" id="GO:0005739">
    <property type="term" value="C:mitochondrion"/>
    <property type="evidence" value="ECO:0007669"/>
    <property type="project" value="UniProtKB-SubCell"/>
</dbReference>
<evidence type="ECO:0000256" key="7">
    <source>
        <dbReference type="ARBA" id="ARBA00022946"/>
    </source>
</evidence>
<evidence type="ECO:0000256" key="8">
    <source>
        <dbReference type="ARBA" id="ARBA00023049"/>
    </source>
</evidence>
<dbReference type="WBParaSite" id="PTRK_0000903800.1">
    <property type="protein sequence ID" value="PTRK_0000903800.1"/>
    <property type="gene ID" value="PTRK_0000903800"/>
</dbReference>
<feature type="domain" description="Peptidase M3A/M3B catalytic" evidence="11">
    <location>
        <begin position="203"/>
        <end position="639"/>
    </location>
</feature>
<evidence type="ECO:0000256" key="4">
    <source>
        <dbReference type="ARBA" id="ARBA00022723"/>
    </source>
</evidence>
<keyword evidence="8 10" id="KW-0482">Metalloprotease</keyword>
<evidence type="ECO:0000256" key="9">
    <source>
        <dbReference type="ARBA" id="ARBA00023128"/>
    </source>
</evidence>
<evidence type="ECO:0000256" key="5">
    <source>
        <dbReference type="ARBA" id="ARBA00022801"/>
    </source>
</evidence>
<comment type="similarity">
    <text evidence="2 10">Belongs to the peptidase M3 family.</text>
</comment>
<keyword evidence="9" id="KW-0496">Mitochondrion</keyword>
<dbReference type="GO" id="GO:0046872">
    <property type="term" value="F:metal ion binding"/>
    <property type="evidence" value="ECO:0007669"/>
    <property type="project" value="UniProtKB-UniRule"/>
</dbReference>
<dbReference type="PANTHER" id="PTHR11804:SF79">
    <property type="entry name" value="MITOCHONDRIAL INTERMEDIATE PEPTIDASE"/>
    <property type="match status" value="1"/>
</dbReference>
<dbReference type="Gene3D" id="3.40.390.10">
    <property type="entry name" value="Collagenase (Catalytic Domain)"/>
    <property type="match status" value="1"/>
</dbReference>
<name>A0A0N4ZL82_PARTI</name>
<keyword evidence="7" id="KW-0809">Transit peptide</keyword>
<keyword evidence="3 10" id="KW-0645">Protease</keyword>